<gene>
    <name evidence="2" type="ORF">DEA8626_02590</name>
</gene>
<keyword evidence="3" id="KW-1185">Reference proteome</keyword>
<evidence type="ECO:0000313" key="2">
    <source>
        <dbReference type="EMBL" id="SPH23526.1"/>
    </source>
</evidence>
<dbReference type="Pfam" id="PF05990">
    <property type="entry name" value="DUF900"/>
    <property type="match status" value="1"/>
</dbReference>
<keyword evidence="1" id="KW-0732">Signal</keyword>
<name>A0A2R8BJE3_9RHOB</name>
<dbReference type="RefSeq" id="WP_108853627.1">
    <property type="nucleotide sequence ID" value="NZ_OMOQ01000002.1"/>
</dbReference>
<dbReference type="PANTHER" id="PTHR36513:SF1">
    <property type="entry name" value="TRANSMEMBRANE PROTEIN"/>
    <property type="match status" value="1"/>
</dbReference>
<reference evidence="2 3" key="1">
    <citation type="submission" date="2018-03" db="EMBL/GenBank/DDBJ databases">
        <authorList>
            <person name="Keele B.F."/>
        </authorList>
    </citation>
    <scope>NUCLEOTIDE SEQUENCE [LARGE SCALE GENOMIC DNA]</scope>
    <source>
        <strain evidence="2 3">CECT 8626</strain>
    </source>
</reference>
<organism evidence="2 3">
    <name type="scientific">Albidovulum aquaemixtae</name>
    <dbReference type="NCBI Taxonomy" id="1542388"/>
    <lineage>
        <taxon>Bacteria</taxon>
        <taxon>Pseudomonadati</taxon>
        <taxon>Pseudomonadota</taxon>
        <taxon>Alphaproteobacteria</taxon>
        <taxon>Rhodobacterales</taxon>
        <taxon>Paracoccaceae</taxon>
        <taxon>Albidovulum</taxon>
    </lineage>
</organism>
<sequence length="373" mass="40221">MQRTVAILFLCVTLAACTPRGAIVIMPDSAKIGVTEPVYIGTTRAADPETGELFSGKRNQSTRFARLDVTIPPEREPGEIKWPRKNRPPDPGTEFLTSREVLYRNAPAFRADLADALGRQRRGRREAIVFVHGFNNTFAEGAYRLAQLGHDIGIDGALIHYSWPSIAHPLGYAYDRDSALFARDGLEHLIHEVIAAGADRVILVAHSMGSALTMEALRQIAIEDDHKRLDRIAAVVLMSPDLDVDVFRAQALRIGELPQPFLIFTSRKDRALALSARLTGQRNRLGNVADVTEVADLNVTLLDTTAFSTGAGHFDAGNSRALISILGSMRDVDAALAGDQTGRTGLLPGAVLTVQSATGVVLSPVATLSGAMN</sequence>
<evidence type="ECO:0000313" key="3">
    <source>
        <dbReference type="Proteomes" id="UP000244924"/>
    </source>
</evidence>
<dbReference type="InterPro" id="IPR010297">
    <property type="entry name" value="DUF900_hydrolase"/>
</dbReference>
<dbReference type="Gene3D" id="3.40.50.1820">
    <property type="entry name" value="alpha/beta hydrolase"/>
    <property type="match status" value="1"/>
</dbReference>
<dbReference type="Proteomes" id="UP000244924">
    <property type="component" value="Unassembled WGS sequence"/>
</dbReference>
<dbReference type="PANTHER" id="PTHR36513">
    <property type="entry name" value="ABC TRANSMEMBRANE TYPE-1 DOMAIN-CONTAINING PROTEIN"/>
    <property type="match status" value="1"/>
</dbReference>
<dbReference type="EMBL" id="OMOQ01000002">
    <property type="protein sequence ID" value="SPH23526.1"/>
    <property type="molecule type" value="Genomic_DNA"/>
</dbReference>
<dbReference type="InterPro" id="IPR029058">
    <property type="entry name" value="AB_hydrolase_fold"/>
</dbReference>
<dbReference type="InterPro" id="IPR014586">
    <property type="entry name" value="UCP033909"/>
</dbReference>
<proteinExistence type="predicted"/>
<dbReference type="AlphaFoldDB" id="A0A2R8BJE3"/>
<feature type="chain" id="PRO_5015320026" description="Esterase/lipase superfamily enzyme" evidence="1">
    <location>
        <begin position="23"/>
        <end position="373"/>
    </location>
</feature>
<protein>
    <recommendedName>
        <fullName evidence="4">Esterase/lipase superfamily enzyme</fullName>
    </recommendedName>
</protein>
<accession>A0A2R8BJE3</accession>
<dbReference type="SUPFAM" id="SSF53474">
    <property type="entry name" value="alpha/beta-Hydrolases"/>
    <property type="match status" value="1"/>
</dbReference>
<dbReference type="OrthoDB" id="9797755at2"/>
<feature type="signal peptide" evidence="1">
    <location>
        <begin position="1"/>
        <end position="22"/>
    </location>
</feature>
<dbReference type="PIRSF" id="PIRSF033909">
    <property type="entry name" value="UCP033909"/>
    <property type="match status" value="1"/>
</dbReference>
<dbReference type="PROSITE" id="PS51257">
    <property type="entry name" value="PROKAR_LIPOPROTEIN"/>
    <property type="match status" value="1"/>
</dbReference>
<evidence type="ECO:0000256" key="1">
    <source>
        <dbReference type="SAM" id="SignalP"/>
    </source>
</evidence>
<evidence type="ECO:0008006" key="4">
    <source>
        <dbReference type="Google" id="ProtNLM"/>
    </source>
</evidence>